<name>A0ABR5A700_9BACL</name>
<reference evidence="2 3" key="1">
    <citation type="submission" date="2014-12" db="EMBL/GenBank/DDBJ databases">
        <title>Draft genome sequence of Paenibacillus kamchatkensis strain B-2647.</title>
        <authorList>
            <person name="Karlyshev A.V."/>
            <person name="Kudryashova E.B."/>
        </authorList>
    </citation>
    <scope>NUCLEOTIDE SEQUENCE [LARGE SCALE GENOMIC DNA]</scope>
    <source>
        <strain evidence="2 3">VKM B-2647</strain>
    </source>
</reference>
<sequence length="137" mass="14853">MAKSFLKIAAVYFSIGVLLGLTMGIIHDFRLASVHAHFNLLGWVSMALFGLVYHFYPQASETGLAKTHFWLHNIGLPVMQLSIAVMTLTDSMALLPVAIIASLLVVIGVLLFTVNLFRQLGAASVKSPVSGKHTSMK</sequence>
<protein>
    <submittedName>
        <fullName evidence="2">Cytochrome c oxidase</fullName>
    </submittedName>
</protein>
<gene>
    <name evidence="2" type="ORF">SD70_31295</name>
</gene>
<dbReference type="RefSeq" id="WP_041052518.1">
    <property type="nucleotide sequence ID" value="NZ_JXAK01000104.1"/>
</dbReference>
<dbReference type="Proteomes" id="UP000031967">
    <property type="component" value="Unassembled WGS sequence"/>
</dbReference>
<dbReference type="InterPro" id="IPR036927">
    <property type="entry name" value="Cyt_c_oxase-like_su1_sf"/>
</dbReference>
<evidence type="ECO:0000256" key="1">
    <source>
        <dbReference type="SAM" id="Phobius"/>
    </source>
</evidence>
<dbReference type="EMBL" id="JXAK01000104">
    <property type="protein sequence ID" value="KIL36797.1"/>
    <property type="molecule type" value="Genomic_DNA"/>
</dbReference>
<feature type="transmembrane region" description="Helical" evidence="1">
    <location>
        <begin position="94"/>
        <end position="117"/>
    </location>
</feature>
<keyword evidence="1" id="KW-0812">Transmembrane</keyword>
<keyword evidence="1" id="KW-1133">Transmembrane helix</keyword>
<feature type="transmembrane region" description="Helical" evidence="1">
    <location>
        <begin position="69"/>
        <end position="88"/>
    </location>
</feature>
<proteinExistence type="predicted"/>
<keyword evidence="3" id="KW-1185">Reference proteome</keyword>
<evidence type="ECO:0000313" key="2">
    <source>
        <dbReference type="EMBL" id="KIL36797.1"/>
    </source>
</evidence>
<organism evidence="2 3">
    <name type="scientific">Gordoniibacillus kamchatkensis</name>
    <dbReference type="NCBI Taxonomy" id="1590651"/>
    <lineage>
        <taxon>Bacteria</taxon>
        <taxon>Bacillati</taxon>
        <taxon>Bacillota</taxon>
        <taxon>Bacilli</taxon>
        <taxon>Bacillales</taxon>
        <taxon>Paenibacillaceae</taxon>
        <taxon>Gordoniibacillus</taxon>
    </lineage>
</organism>
<feature type="transmembrane region" description="Helical" evidence="1">
    <location>
        <begin position="40"/>
        <end position="57"/>
    </location>
</feature>
<accession>A0ABR5A700</accession>
<keyword evidence="1" id="KW-0472">Membrane</keyword>
<dbReference type="SUPFAM" id="SSF81442">
    <property type="entry name" value="Cytochrome c oxidase subunit I-like"/>
    <property type="match status" value="1"/>
</dbReference>
<evidence type="ECO:0000313" key="3">
    <source>
        <dbReference type="Proteomes" id="UP000031967"/>
    </source>
</evidence>
<dbReference type="Gene3D" id="1.20.210.10">
    <property type="entry name" value="Cytochrome c oxidase-like, subunit I domain"/>
    <property type="match status" value="1"/>
</dbReference>
<comment type="caution">
    <text evidence="2">The sequence shown here is derived from an EMBL/GenBank/DDBJ whole genome shotgun (WGS) entry which is preliminary data.</text>
</comment>